<organism evidence="3 4">
    <name type="scientific">Streptomyces bangladeshensis</name>
    <dbReference type="NCBI Taxonomy" id="295352"/>
    <lineage>
        <taxon>Bacteria</taxon>
        <taxon>Bacillati</taxon>
        <taxon>Actinomycetota</taxon>
        <taxon>Actinomycetes</taxon>
        <taxon>Kitasatosporales</taxon>
        <taxon>Streptomycetaceae</taxon>
        <taxon>Streptomyces</taxon>
    </lineage>
</organism>
<dbReference type="PRINTS" id="PR00081">
    <property type="entry name" value="GDHRDH"/>
</dbReference>
<protein>
    <submittedName>
        <fullName evidence="3">SDR family NAD(P)-dependent oxidoreductase</fullName>
    </submittedName>
</protein>
<dbReference type="PRINTS" id="PR00080">
    <property type="entry name" value="SDRFAMILY"/>
</dbReference>
<sequence>MSRERHAVVTGSSSGIGAAVAARLAGAGWAVTGWDRRPGDGTGLADWRRVDVSDAESVQAAAREVTETDLLVNSAGVGAIAPSAELKPRTWERVVGVNLSGTFYCAQALFPALSARRGLVVNLASVMAHRAVPGRAAYCASKAGVVMLTETLGVEWAEHGVRVVAVSPGYVRTPLVAEGFANGNLDEAAIAARTPLGRLAEPEEIADLVLTLTGAPFAYLTATTLRFDGGWTADGVFPR</sequence>
<accession>A0ABN3C5N7</accession>
<dbReference type="InterPro" id="IPR036291">
    <property type="entry name" value="NAD(P)-bd_dom_sf"/>
</dbReference>
<dbReference type="RefSeq" id="WP_346164292.1">
    <property type="nucleotide sequence ID" value="NZ_BAAAOQ010000035.1"/>
</dbReference>
<dbReference type="CDD" id="cd05233">
    <property type="entry name" value="SDR_c"/>
    <property type="match status" value="1"/>
</dbReference>
<evidence type="ECO:0000313" key="3">
    <source>
        <dbReference type="EMBL" id="GAA2204627.1"/>
    </source>
</evidence>
<gene>
    <name evidence="3" type="ORF">GCM10009787_72490</name>
</gene>
<dbReference type="InterPro" id="IPR002347">
    <property type="entry name" value="SDR_fam"/>
</dbReference>
<evidence type="ECO:0000256" key="1">
    <source>
        <dbReference type="ARBA" id="ARBA00006484"/>
    </source>
</evidence>
<dbReference type="SUPFAM" id="SSF51735">
    <property type="entry name" value="NAD(P)-binding Rossmann-fold domains"/>
    <property type="match status" value="1"/>
</dbReference>
<dbReference type="InterPro" id="IPR020904">
    <property type="entry name" value="Sc_DH/Rdtase_CS"/>
</dbReference>
<proteinExistence type="inferred from homology"/>
<keyword evidence="4" id="KW-1185">Reference proteome</keyword>
<comment type="caution">
    <text evidence="3">The sequence shown here is derived from an EMBL/GenBank/DDBJ whole genome shotgun (WGS) entry which is preliminary data.</text>
</comment>
<evidence type="ECO:0000256" key="2">
    <source>
        <dbReference type="ARBA" id="ARBA00023002"/>
    </source>
</evidence>
<evidence type="ECO:0000313" key="4">
    <source>
        <dbReference type="Proteomes" id="UP001501391"/>
    </source>
</evidence>
<dbReference type="Proteomes" id="UP001501391">
    <property type="component" value="Unassembled WGS sequence"/>
</dbReference>
<dbReference type="EMBL" id="BAAAOQ010000035">
    <property type="protein sequence ID" value="GAA2204627.1"/>
    <property type="molecule type" value="Genomic_DNA"/>
</dbReference>
<dbReference type="PROSITE" id="PS00061">
    <property type="entry name" value="ADH_SHORT"/>
    <property type="match status" value="1"/>
</dbReference>
<dbReference type="Pfam" id="PF13561">
    <property type="entry name" value="adh_short_C2"/>
    <property type="match status" value="1"/>
</dbReference>
<name>A0ABN3C5N7_9ACTN</name>
<dbReference type="Gene3D" id="3.40.50.720">
    <property type="entry name" value="NAD(P)-binding Rossmann-like Domain"/>
    <property type="match status" value="1"/>
</dbReference>
<keyword evidence="2" id="KW-0560">Oxidoreductase</keyword>
<comment type="similarity">
    <text evidence="1">Belongs to the short-chain dehydrogenases/reductases (SDR) family.</text>
</comment>
<dbReference type="PANTHER" id="PTHR42760:SF133">
    <property type="entry name" value="3-OXOACYL-[ACYL-CARRIER-PROTEIN] REDUCTASE"/>
    <property type="match status" value="1"/>
</dbReference>
<dbReference type="PANTHER" id="PTHR42760">
    <property type="entry name" value="SHORT-CHAIN DEHYDROGENASES/REDUCTASES FAMILY MEMBER"/>
    <property type="match status" value="1"/>
</dbReference>
<reference evidence="3 4" key="1">
    <citation type="journal article" date="2019" name="Int. J. Syst. Evol. Microbiol.">
        <title>The Global Catalogue of Microorganisms (GCM) 10K type strain sequencing project: providing services to taxonomists for standard genome sequencing and annotation.</title>
        <authorList>
            <consortium name="The Broad Institute Genomics Platform"/>
            <consortium name="The Broad Institute Genome Sequencing Center for Infectious Disease"/>
            <person name="Wu L."/>
            <person name="Ma J."/>
        </authorList>
    </citation>
    <scope>NUCLEOTIDE SEQUENCE [LARGE SCALE GENOMIC DNA]</scope>
    <source>
        <strain evidence="3 4">JCM 14924</strain>
    </source>
</reference>